<comment type="caution">
    <text evidence="2">The sequence shown here is derived from an EMBL/GenBank/DDBJ whole genome shotgun (WGS) entry which is preliminary data.</text>
</comment>
<feature type="transmembrane region" description="Helical" evidence="1">
    <location>
        <begin position="83"/>
        <end position="100"/>
    </location>
</feature>
<keyword evidence="1" id="KW-0472">Membrane</keyword>
<evidence type="ECO:0000313" key="3">
    <source>
        <dbReference type="Proteomes" id="UP000618943"/>
    </source>
</evidence>
<dbReference type="EMBL" id="JAEOAH010000003">
    <property type="protein sequence ID" value="MBK3493822.1"/>
    <property type="molecule type" value="Genomic_DNA"/>
</dbReference>
<feature type="transmembrane region" description="Helical" evidence="1">
    <location>
        <begin position="31"/>
        <end position="51"/>
    </location>
</feature>
<protein>
    <submittedName>
        <fullName evidence="2">Uncharacterized protein</fullName>
    </submittedName>
</protein>
<organism evidence="2 3">
    <name type="scientific">Viridibacillus soli</name>
    <dbReference type="NCBI Taxonomy" id="2798301"/>
    <lineage>
        <taxon>Bacteria</taxon>
        <taxon>Bacillati</taxon>
        <taxon>Bacillota</taxon>
        <taxon>Bacilli</taxon>
        <taxon>Bacillales</taxon>
        <taxon>Caryophanaceae</taxon>
        <taxon>Viridibacillus</taxon>
    </lineage>
</organism>
<dbReference type="RefSeq" id="WP_200747845.1">
    <property type="nucleotide sequence ID" value="NZ_JAEOAH010000003.1"/>
</dbReference>
<dbReference type="Proteomes" id="UP000618943">
    <property type="component" value="Unassembled WGS sequence"/>
</dbReference>
<feature type="transmembrane region" description="Helical" evidence="1">
    <location>
        <begin position="107"/>
        <end position="128"/>
    </location>
</feature>
<evidence type="ECO:0000256" key="1">
    <source>
        <dbReference type="SAM" id="Phobius"/>
    </source>
</evidence>
<feature type="transmembrane region" description="Helical" evidence="1">
    <location>
        <begin position="58"/>
        <end position="77"/>
    </location>
</feature>
<accession>A0ABS1H350</accession>
<keyword evidence="1" id="KW-1133">Transmembrane helix</keyword>
<reference evidence="2 3" key="1">
    <citation type="submission" date="2020-12" db="EMBL/GenBank/DDBJ databases">
        <title>YIM B01967 draft genome.</title>
        <authorList>
            <person name="Yan X."/>
        </authorList>
    </citation>
    <scope>NUCLEOTIDE SEQUENCE [LARGE SCALE GENOMIC DNA]</scope>
    <source>
        <strain evidence="2 3">YIM B01967</strain>
    </source>
</reference>
<feature type="transmembrane region" description="Helical" evidence="1">
    <location>
        <begin position="134"/>
        <end position="151"/>
    </location>
</feature>
<feature type="transmembrane region" description="Helical" evidence="1">
    <location>
        <begin position="158"/>
        <end position="178"/>
    </location>
</feature>
<feature type="transmembrane region" description="Helical" evidence="1">
    <location>
        <begin position="7"/>
        <end position="25"/>
    </location>
</feature>
<gene>
    <name evidence="2" type="ORF">JFL43_02895</name>
</gene>
<proteinExistence type="predicted"/>
<evidence type="ECO:0000313" key="2">
    <source>
        <dbReference type="EMBL" id="MBK3493822.1"/>
    </source>
</evidence>
<keyword evidence="1" id="KW-0812">Transmembrane</keyword>
<sequence length="213" mass="25304">MKNYFSFAVAGSFMTMLFLGITNYITSPNDIWFIYPCFLLLLWPITLYFMFKKLYKQYSIICSFMLISFLLIENYLYSPNHLWFIYAVYPIIWWPILMFLEEKAKSITVALIGSSITIIYYSILNITLSPQYPWAIYPAFLIMWWPLALYHAKKKTSVAFSINASILISIFFITVNVVSSPGTIWAIYPIFLVMWWPLSMYFYVYKKKNIQSY</sequence>
<name>A0ABS1H350_9BACL</name>
<feature type="transmembrane region" description="Helical" evidence="1">
    <location>
        <begin position="184"/>
        <end position="204"/>
    </location>
</feature>
<keyword evidence="3" id="KW-1185">Reference proteome</keyword>